<dbReference type="EMBL" id="JWZX01000467">
    <property type="protein sequence ID" value="KOO52889.1"/>
    <property type="molecule type" value="Genomic_DNA"/>
</dbReference>
<keyword evidence="2" id="KW-1185">Reference proteome</keyword>
<dbReference type="AlphaFoldDB" id="A0A0M0LPC4"/>
<gene>
    <name evidence="1" type="ORF">Ctob_014791</name>
</gene>
<name>A0A0M0LPC4_9EUKA</name>
<dbReference type="Proteomes" id="UP000037460">
    <property type="component" value="Unassembled WGS sequence"/>
</dbReference>
<accession>A0A0M0LPC4</accession>
<comment type="caution">
    <text evidence="1">The sequence shown here is derived from an EMBL/GenBank/DDBJ whole genome shotgun (WGS) entry which is preliminary data.</text>
</comment>
<proteinExistence type="predicted"/>
<organism evidence="1 2">
    <name type="scientific">Chrysochromulina tobinii</name>
    <dbReference type="NCBI Taxonomy" id="1460289"/>
    <lineage>
        <taxon>Eukaryota</taxon>
        <taxon>Haptista</taxon>
        <taxon>Haptophyta</taxon>
        <taxon>Prymnesiophyceae</taxon>
        <taxon>Prymnesiales</taxon>
        <taxon>Chrysochromulinaceae</taxon>
        <taxon>Chrysochromulina</taxon>
    </lineage>
</organism>
<reference evidence="2" key="1">
    <citation type="journal article" date="2015" name="PLoS Genet.">
        <title>Genome Sequence and Transcriptome Analyses of Chrysochromulina tobin: Metabolic Tools for Enhanced Algal Fitness in the Prominent Order Prymnesiales (Haptophyceae).</title>
        <authorList>
            <person name="Hovde B.T."/>
            <person name="Deodato C.R."/>
            <person name="Hunsperger H.M."/>
            <person name="Ryken S.A."/>
            <person name="Yost W."/>
            <person name="Jha R.K."/>
            <person name="Patterson J."/>
            <person name="Monnat R.J. Jr."/>
            <person name="Barlow S.B."/>
            <person name="Starkenburg S.R."/>
            <person name="Cattolico R.A."/>
        </authorList>
    </citation>
    <scope>NUCLEOTIDE SEQUENCE</scope>
    <source>
        <strain evidence="2">CCMP291</strain>
    </source>
</reference>
<sequence>MIPFLFLERDIAQGVSSLETRCMNVLFNVLQGIYYSCLGAQEAGQSRMHQVEGVNGAAIRARSGVGFDLPMNVPSNAPDSIKHPAQEAVRKQVLRKFPVT</sequence>
<protein>
    <submittedName>
        <fullName evidence="1">Uncharacterized protein</fullName>
    </submittedName>
</protein>
<evidence type="ECO:0000313" key="1">
    <source>
        <dbReference type="EMBL" id="KOO52889.1"/>
    </source>
</evidence>
<evidence type="ECO:0000313" key="2">
    <source>
        <dbReference type="Proteomes" id="UP000037460"/>
    </source>
</evidence>